<feature type="compositionally biased region" description="Acidic residues" evidence="1">
    <location>
        <begin position="49"/>
        <end position="65"/>
    </location>
</feature>
<dbReference type="Proteomes" id="UP000682733">
    <property type="component" value="Unassembled WGS sequence"/>
</dbReference>
<feature type="compositionally biased region" description="Acidic residues" evidence="1">
    <location>
        <begin position="32"/>
        <end position="41"/>
    </location>
</feature>
<gene>
    <name evidence="3" type="ORF">OVA965_LOCUS37576</name>
    <name evidence="4" type="ORF">TMI583_LOCUS38666</name>
</gene>
<dbReference type="AlphaFoldDB" id="A0A8S2TS58"/>
<dbReference type="EMBL" id="CAJOBA010057792">
    <property type="protein sequence ID" value="CAF4303185.1"/>
    <property type="molecule type" value="Genomic_DNA"/>
</dbReference>
<accession>A0A8S2TS58</accession>
<evidence type="ECO:0000256" key="2">
    <source>
        <dbReference type="SAM" id="SignalP"/>
    </source>
</evidence>
<dbReference type="Proteomes" id="UP000677228">
    <property type="component" value="Unassembled WGS sequence"/>
</dbReference>
<proteinExistence type="predicted"/>
<keyword evidence="2" id="KW-0732">Signal</keyword>
<sequence length="184" mass="21691">IIMHLRLVLLVAFLASLTIAERARNDRHSAINDDDDDDDNIDAQQEFSEREEDNEDVKEDEDEQEVVDALKRAGVMTAFYNSPYRWATARTTTRKKNPLDSLFTEKPTSRTNKKTPIYFRLSTFRRRSDIESSEEYEQAIDESEQSQEEDEREQLQEEDERESKDDLRRELAQKLVEKILSPEE</sequence>
<feature type="chain" id="PRO_5036273832" evidence="2">
    <location>
        <begin position="21"/>
        <end position="184"/>
    </location>
</feature>
<comment type="caution">
    <text evidence="4">The sequence shown here is derived from an EMBL/GenBank/DDBJ whole genome shotgun (WGS) entry which is preliminary data.</text>
</comment>
<feature type="region of interest" description="Disordered" evidence="1">
    <location>
        <begin position="29"/>
        <end position="65"/>
    </location>
</feature>
<feature type="compositionally biased region" description="Acidic residues" evidence="1">
    <location>
        <begin position="131"/>
        <end position="160"/>
    </location>
</feature>
<reference evidence="4" key="1">
    <citation type="submission" date="2021-02" db="EMBL/GenBank/DDBJ databases">
        <authorList>
            <person name="Nowell W R."/>
        </authorList>
    </citation>
    <scope>NUCLEOTIDE SEQUENCE</scope>
</reference>
<feature type="non-terminal residue" evidence="4">
    <location>
        <position position="184"/>
    </location>
</feature>
<evidence type="ECO:0000313" key="5">
    <source>
        <dbReference type="Proteomes" id="UP000682733"/>
    </source>
</evidence>
<feature type="region of interest" description="Disordered" evidence="1">
    <location>
        <begin position="130"/>
        <end position="168"/>
    </location>
</feature>
<protein>
    <submittedName>
        <fullName evidence="4">Uncharacterized protein</fullName>
    </submittedName>
</protein>
<evidence type="ECO:0000313" key="3">
    <source>
        <dbReference type="EMBL" id="CAF1515839.1"/>
    </source>
</evidence>
<evidence type="ECO:0000313" key="4">
    <source>
        <dbReference type="EMBL" id="CAF4303185.1"/>
    </source>
</evidence>
<evidence type="ECO:0000256" key="1">
    <source>
        <dbReference type="SAM" id="MobiDB-lite"/>
    </source>
</evidence>
<feature type="signal peptide" evidence="2">
    <location>
        <begin position="1"/>
        <end position="20"/>
    </location>
</feature>
<organism evidence="4 5">
    <name type="scientific">Didymodactylos carnosus</name>
    <dbReference type="NCBI Taxonomy" id="1234261"/>
    <lineage>
        <taxon>Eukaryota</taxon>
        <taxon>Metazoa</taxon>
        <taxon>Spiralia</taxon>
        <taxon>Gnathifera</taxon>
        <taxon>Rotifera</taxon>
        <taxon>Eurotatoria</taxon>
        <taxon>Bdelloidea</taxon>
        <taxon>Philodinida</taxon>
        <taxon>Philodinidae</taxon>
        <taxon>Didymodactylos</taxon>
    </lineage>
</organism>
<dbReference type="EMBL" id="CAJNOK010035692">
    <property type="protein sequence ID" value="CAF1515839.1"/>
    <property type="molecule type" value="Genomic_DNA"/>
</dbReference>
<name>A0A8S2TS58_9BILA</name>